<keyword evidence="4" id="KW-1185">Reference proteome</keyword>
<evidence type="ECO:0000256" key="1">
    <source>
        <dbReference type="SAM" id="MobiDB-lite"/>
    </source>
</evidence>
<feature type="transmembrane region" description="Helical" evidence="2">
    <location>
        <begin position="91"/>
        <end position="110"/>
    </location>
</feature>
<organism evidence="3 4">
    <name type="scientific">Pararobbsia alpina</name>
    <dbReference type="NCBI Taxonomy" id="621374"/>
    <lineage>
        <taxon>Bacteria</taxon>
        <taxon>Pseudomonadati</taxon>
        <taxon>Pseudomonadota</taxon>
        <taxon>Betaproteobacteria</taxon>
        <taxon>Burkholderiales</taxon>
        <taxon>Burkholderiaceae</taxon>
        <taxon>Pararobbsia</taxon>
    </lineage>
</organism>
<gene>
    <name evidence="3" type="ORF">LMG28138_04725</name>
</gene>
<feature type="region of interest" description="Disordered" evidence="1">
    <location>
        <begin position="1"/>
        <end position="59"/>
    </location>
</feature>
<sequence length="116" mass="12377">MDSYNHAVAGETLATASAPPSVFAERRTDRPRSLVLSRLRRSPTGGDGGGNGGGTETRIGKLGASVEHVQQDVSDLRQDVREIRSLMATDFRLTWAGLIAVALGLAGMMAKGFHWL</sequence>
<dbReference type="Proteomes" id="UP000494115">
    <property type="component" value="Unassembled WGS sequence"/>
</dbReference>
<keyword evidence="2" id="KW-1133">Transmembrane helix</keyword>
<evidence type="ECO:0000313" key="3">
    <source>
        <dbReference type="EMBL" id="CAB3799790.1"/>
    </source>
</evidence>
<dbReference type="AlphaFoldDB" id="A0A6S7BGR8"/>
<keyword evidence="2" id="KW-0812">Transmembrane</keyword>
<dbReference type="RefSeq" id="WP_246257860.1">
    <property type="nucleotide sequence ID" value="NZ_CADIKM010000034.1"/>
</dbReference>
<dbReference type="EMBL" id="CADIKM010000034">
    <property type="protein sequence ID" value="CAB3799790.1"/>
    <property type="molecule type" value="Genomic_DNA"/>
</dbReference>
<keyword evidence="2" id="KW-0472">Membrane</keyword>
<accession>A0A6S7BGR8</accession>
<reference evidence="3 4" key="1">
    <citation type="submission" date="2020-04" db="EMBL/GenBank/DDBJ databases">
        <authorList>
            <person name="De Canck E."/>
        </authorList>
    </citation>
    <scope>NUCLEOTIDE SEQUENCE [LARGE SCALE GENOMIC DNA]</scope>
    <source>
        <strain evidence="3 4">LMG 28138</strain>
    </source>
</reference>
<proteinExistence type="predicted"/>
<evidence type="ECO:0000313" key="4">
    <source>
        <dbReference type="Proteomes" id="UP000494115"/>
    </source>
</evidence>
<name>A0A6S7BGR8_9BURK</name>
<protein>
    <submittedName>
        <fullName evidence="3">Uncharacterized protein</fullName>
    </submittedName>
</protein>
<feature type="compositionally biased region" description="Gly residues" evidence="1">
    <location>
        <begin position="45"/>
        <end position="55"/>
    </location>
</feature>
<evidence type="ECO:0000256" key="2">
    <source>
        <dbReference type="SAM" id="Phobius"/>
    </source>
</evidence>